<accession>A0A0K2VAB1</accession>
<reference evidence="1" key="1">
    <citation type="submission" date="2014-05" db="EMBL/GenBank/DDBJ databases">
        <authorList>
            <person name="Chronopoulou M."/>
        </authorList>
    </citation>
    <scope>NUCLEOTIDE SEQUENCE</scope>
    <source>
        <tissue evidence="1">Whole organism</tissue>
    </source>
</reference>
<name>A0A0K2VAB1_LEPSM</name>
<proteinExistence type="predicted"/>
<evidence type="ECO:0000313" key="1">
    <source>
        <dbReference type="EMBL" id="CDW47414.1"/>
    </source>
</evidence>
<dbReference type="AlphaFoldDB" id="A0A0K2VAB1"/>
<dbReference type="EMBL" id="HACA01030053">
    <property type="protein sequence ID" value="CDW47414.1"/>
    <property type="molecule type" value="Transcribed_RNA"/>
</dbReference>
<protein>
    <submittedName>
        <fullName evidence="1">Uncharacterized protein</fullName>
    </submittedName>
</protein>
<sequence length="171" mass="19523">LYVDYGSLTEVELEQLKVPYGNGNVPILSLRAVMDNVVPNDCGGEWPIKILEELYSLIYYGHDNNYLVRFTMLPGHKGFPLPVLLEIFNGEEWASIADILISSRNCKKGSPLTSDSIKSMNNYVRHIDEIYALSVSERDNQENELDNNEEVIPKYKDLLDTLETIELIDRI</sequence>
<feature type="non-terminal residue" evidence="1">
    <location>
        <position position="1"/>
    </location>
</feature>
<organism evidence="1">
    <name type="scientific">Lepeophtheirus salmonis</name>
    <name type="common">Salmon louse</name>
    <name type="synonym">Caligus salmonis</name>
    <dbReference type="NCBI Taxonomy" id="72036"/>
    <lineage>
        <taxon>Eukaryota</taxon>
        <taxon>Metazoa</taxon>
        <taxon>Ecdysozoa</taxon>
        <taxon>Arthropoda</taxon>
        <taxon>Crustacea</taxon>
        <taxon>Multicrustacea</taxon>
        <taxon>Hexanauplia</taxon>
        <taxon>Copepoda</taxon>
        <taxon>Siphonostomatoida</taxon>
        <taxon>Caligidae</taxon>
        <taxon>Lepeophtheirus</taxon>
    </lineage>
</organism>